<dbReference type="STRING" id="1379903.ATO8_17365"/>
<evidence type="ECO:0000313" key="1">
    <source>
        <dbReference type="EMBL" id="ETW11462.1"/>
    </source>
</evidence>
<comment type="caution">
    <text evidence="1">The sequence shown here is derived from an EMBL/GenBank/DDBJ whole genome shotgun (WGS) entry which is preliminary data.</text>
</comment>
<keyword evidence="2" id="KW-1185">Reference proteome</keyword>
<organism evidence="1 2">
    <name type="scientific">Roseivivax marinus</name>
    <dbReference type="NCBI Taxonomy" id="1379903"/>
    <lineage>
        <taxon>Bacteria</taxon>
        <taxon>Pseudomonadati</taxon>
        <taxon>Pseudomonadota</taxon>
        <taxon>Alphaproteobacteria</taxon>
        <taxon>Rhodobacterales</taxon>
        <taxon>Roseobacteraceae</taxon>
        <taxon>Roseivivax</taxon>
    </lineage>
</organism>
<evidence type="ECO:0000313" key="2">
    <source>
        <dbReference type="Proteomes" id="UP000019063"/>
    </source>
</evidence>
<dbReference type="eggNOG" id="COG5442">
    <property type="taxonomic scope" value="Bacteria"/>
</dbReference>
<accession>W4HFD5</accession>
<keyword evidence="1" id="KW-0969">Cilium</keyword>
<name>W4HFD5_9RHOB</name>
<dbReference type="EMBL" id="AQQW01000012">
    <property type="protein sequence ID" value="ETW11462.1"/>
    <property type="molecule type" value="Genomic_DNA"/>
</dbReference>
<dbReference type="GO" id="GO:0044781">
    <property type="term" value="P:bacterial-type flagellum organization"/>
    <property type="evidence" value="ECO:0007669"/>
    <property type="project" value="InterPro"/>
</dbReference>
<gene>
    <name evidence="1" type="ORF">ATO8_17365</name>
</gene>
<keyword evidence="1" id="KW-0282">Flagellum</keyword>
<dbReference type="RefSeq" id="WP_043846364.1">
    <property type="nucleotide sequence ID" value="NZ_AQQW01000012.1"/>
</dbReference>
<dbReference type="InterPro" id="IPR010845">
    <property type="entry name" value="FlaF"/>
</dbReference>
<dbReference type="AlphaFoldDB" id="W4HFD5"/>
<keyword evidence="1" id="KW-0966">Cell projection</keyword>
<proteinExistence type="predicted"/>
<dbReference type="Proteomes" id="UP000019063">
    <property type="component" value="Unassembled WGS sequence"/>
</dbReference>
<dbReference type="Pfam" id="PF07309">
    <property type="entry name" value="FlaF"/>
    <property type="match status" value="1"/>
</dbReference>
<protein>
    <submittedName>
        <fullName evidence="1">Putative modulator of flagellin synthesis FlaF-like protein</fullName>
    </submittedName>
</protein>
<sequence length="132" mass="14314">MSIAAYKQTVRDTETSRQIERRILSTVTGAMERDGAGYDTATTAERIGILSNGLRTAIADNQRFWIAVREDLADSANALSPDLRAQLISISLWIDRQSTRVMGGEAGVTALVEINHSIMRGLGGQQPRPSGV</sequence>
<reference evidence="1 2" key="1">
    <citation type="journal article" date="2014" name="Antonie Van Leeuwenhoek">
        <title>Roseivivax atlanticus sp. nov., isolated from surface seawater of the Atlantic Ocean.</title>
        <authorList>
            <person name="Li G."/>
            <person name="Lai Q."/>
            <person name="Liu X."/>
            <person name="Sun F."/>
            <person name="Shao Z."/>
        </authorList>
    </citation>
    <scope>NUCLEOTIDE SEQUENCE [LARGE SCALE GENOMIC DNA]</scope>
    <source>
        <strain evidence="1 2">22II-s10s</strain>
    </source>
</reference>